<protein>
    <submittedName>
        <fullName evidence="6">Uncharacterized protein</fullName>
    </submittedName>
</protein>
<comment type="caution">
    <text evidence="6">The sequence shown here is derived from an EMBL/GenBank/DDBJ whole genome shotgun (WGS) entry which is preliminary data.</text>
</comment>
<feature type="transmembrane region" description="Helical" evidence="5">
    <location>
        <begin position="45"/>
        <end position="65"/>
    </location>
</feature>
<feature type="transmembrane region" description="Helical" evidence="5">
    <location>
        <begin position="181"/>
        <end position="201"/>
    </location>
</feature>
<reference evidence="6 7" key="1">
    <citation type="submission" date="2024-02" db="EMBL/GenBank/DDBJ databases">
        <title>De novo assembly and annotation of 12 fungi associated with fruit tree decline syndrome in Ontario, Canada.</title>
        <authorList>
            <person name="Sulman M."/>
            <person name="Ellouze W."/>
            <person name="Ilyukhin E."/>
        </authorList>
    </citation>
    <scope>NUCLEOTIDE SEQUENCE [LARGE SCALE GENOMIC DNA]</scope>
    <source>
        <strain evidence="6 7">M11/M66-122</strain>
    </source>
</reference>
<feature type="transmembrane region" description="Helical" evidence="5">
    <location>
        <begin position="222"/>
        <end position="240"/>
    </location>
</feature>
<keyword evidence="7" id="KW-1185">Reference proteome</keyword>
<dbReference type="Pfam" id="PF04479">
    <property type="entry name" value="RTA1"/>
    <property type="match status" value="1"/>
</dbReference>
<keyword evidence="3 5" id="KW-1133">Transmembrane helix</keyword>
<dbReference type="GO" id="GO:0000324">
    <property type="term" value="C:fungal-type vacuole"/>
    <property type="evidence" value="ECO:0007669"/>
    <property type="project" value="TreeGrafter"/>
</dbReference>
<accession>A0AAN9UMQ4</accession>
<evidence type="ECO:0000256" key="1">
    <source>
        <dbReference type="ARBA" id="ARBA00004141"/>
    </source>
</evidence>
<evidence type="ECO:0000256" key="3">
    <source>
        <dbReference type="ARBA" id="ARBA00022989"/>
    </source>
</evidence>
<keyword evidence="2 5" id="KW-0812">Transmembrane</keyword>
<dbReference type="InterPro" id="IPR007568">
    <property type="entry name" value="RTA1"/>
</dbReference>
<dbReference type="PANTHER" id="PTHR31465:SF9">
    <property type="entry name" value="SPHINGOID LONG-CHAIN BASE TRANSPORTER RSB1"/>
    <property type="match status" value="1"/>
</dbReference>
<evidence type="ECO:0000256" key="2">
    <source>
        <dbReference type="ARBA" id="ARBA00022692"/>
    </source>
</evidence>
<dbReference type="AlphaFoldDB" id="A0AAN9UMQ4"/>
<feature type="transmembrane region" description="Helical" evidence="5">
    <location>
        <begin position="146"/>
        <end position="169"/>
    </location>
</feature>
<evidence type="ECO:0000313" key="7">
    <source>
        <dbReference type="Proteomes" id="UP001320420"/>
    </source>
</evidence>
<dbReference type="Proteomes" id="UP001320420">
    <property type="component" value="Unassembled WGS sequence"/>
</dbReference>
<organism evidence="6 7">
    <name type="scientific">Diatrype stigma</name>
    <dbReference type="NCBI Taxonomy" id="117547"/>
    <lineage>
        <taxon>Eukaryota</taxon>
        <taxon>Fungi</taxon>
        <taxon>Dikarya</taxon>
        <taxon>Ascomycota</taxon>
        <taxon>Pezizomycotina</taxon>
        <taxon>Sordariomycetes</taxon>
        <taxon>Xylariomycetidae</taxon>
        <taxon>Xylariales</taxon>
        <taxon>Diatrypaceae</taxon>
        <taxon>Diatrype</taxon>
    </lineage>
</organism>
<keyword evidence="4 5" id="KW-0472">Membrane</keyword>
<evidence type="ECO:0000313" key="6">
    <source>
        <dbReference type="EMBL" id="KAK7749977.1"/>
    </source>
</evidence>
<feature type="transmembrane region" description="Helical" evidence="5">
    <location>
        <begin position="72"/>
        <end position="90"/>
    </location>
</feature>
<sequence>MADMPLGTGPPPPLPPYVVVFGPKSNCTLDLCSVVYSVYGYVPNLAANIAFAILFSNAFIVHTWMGIKGRNWFFMACVDVGCSSAIIGYIGRVMMHNNPFNFIAFMIQLLGVGLAPVWYCAAIYVTLSDTIAYLSPSLSRLPPKAIYCIFIPCDLFSIVFQAVGTGMSAKSHGETKLGVNLALFGVAFQLFSLTVFLVFFTDYLTRYIRAGNGRELSWRIKAFLGSLALATLLMVVRSAYRIYELREGFTGDAMKQEAPFIGIEGV</sequence>
<proteinExistence type="predicted"/>
<feature type="transmembrane region" description="Helical" evidence="5">
    <location>
        <begin position="102"/>
        <end position="125"/>
    </location>
</feature>
<comment type="subcellular location">
    <subcellularLocation>
        <location evidence="1">Membrane</location>
        <topology evidence="1">Multi-pass membrane protein</topology>
    </subcellularLocation>
</comment>
<dbReference type="PANTHER" id="PTHR31465">
    <property type="entry name" value="PROTEIN RTA1-RELATED"/>
    <property type="match status" value="1"/>
</dbReference>
<dbReference type="GO" id="GO:0005886">
    <property type="term" value="C:plasma membrane"/>
    <property type="evidence" value="ECO:0007669"/>
    <property type="project" value="TreeGrafter"/>
</dbReference>
<evidence type="ECO:0000256" key="5">
    <source>
        <dbReference type="SAM" id="Phobius"/>
    </source>
</evidence>
<gene>
    <name evidence="6" type="ORF">SLS62_008086</name>
</gene>
<dbReference type="EMBL" id="JAKJXP020000072">
    <property type="protein sequence ID" value="KAK7749977.1"/>
    <property type="molecule type" value="Genomic_DNA"/>
</dbReference>
<name>A0AAN9UMQ4_9PEZI</name>
<evidence type="ECO:0000256" key="4">
    <source>
        <dbReference type="ARBA" id="ARBA00023136"/>
    </source>
</evidence>